<dbReference type="InterPro" id="IPR046487">
    <property type="entry name" value="DUF6580"/>
</dbReference>
<gene>
    <name evidence="2" type="ORF">LZ538_10595</name>
</gene>
<proteinExistence type="predicted"/>
<accession>A0ABT0S436</accession>
<feature type="transmembrane region" description="Helical" evidence="1">
    <location>
        <begin position="140"/>
        <end position="162"/>
    </location>
</feature>
<organism evidence="2 3">
    <name type="scientific">Sphingomonas hankyongi</name>
    <dbReference type="NCBI Taxonomy" id="2908209"/>
    <lineage>
        <taxon>Bacteria</taxon>
        <taxon>Pseudomonadati</taxon>
        <taxon>Pseudomonadota</taxon>
        <taxon>Alphaproteobacteria</taxon>
        <taxon>Sphingomonadales</taxon>
        <taxon>Sphingomonadaceae</taxon>
        <taxon>Sphingomonas</taxon>
    </lineage>
</organism>
<keyword evidence="1" id="KW-0812">Transmembrane</keyword>
<name>A0ABT0S436_9SPHN</name>
<keyword evidence="1" id="KW-1133">Transmembrane helix</keyword>
<evidence type="ECO:0000313" key="2">
    <source>
        <dbReference type="EMBL" id="MCL6730496.1"/>
    </source>
</evidence>
<keyword evidence="3" id="KW-1185">Reference proteome</keyword>
<evidence type="ECO:0008006" key="4">
    <source>
        <dbReference type="Google" id="ProtNLM"/>
    </source>
</evidence>
<dbReference type="EMBL" id="JAMGBE010000003">
    <property type="protein sequence ID" value="MCL6730496.1"/>
    <property type="molecule type" value="Genomic_DNA"/>
</dbReference>
<keyword evidence="1" id="KW-0472">Membrane</keyword>
<dbReference type="Pfam" id="PF20221">
    <property type="entry name" value="DUF6580"/>
    <property type="match status" value="1"/>
</dbReference>
<comment type="caution">
    <text evidence="2">The sequence shown here is derived from an EMBL/GenBank/DDBJ whole genome shotgun (WGS) entry which is preliminary data.</text>
</comment>
<feature type="transmembrane region" description="Helical" evidence="1">
    <location>
        <begin position="67"/>
        <end position="89"/>
    </location>
</feature>
<sequence length="176" mass="18631">MTTNHMRMLVILAAIVSAAAMRLVPHPPNFAPLGAMALFSGAYLGRRPVAFAAPLGALLLSDLVLGFYPGMIVQYVSVALVVVLGWAALKRISALRVGGAALASSCLFFVLTNFGVWLFSGMYPQTIPGLAACYVAAIPFFQNTVAGDLFFSAILFLGFALLERALPTLRAEPQPA</sequence>
<feature type="transmembrane region" description="Helical" evidence="1">
    <location>
        <begin position="101"/>
        <end position="120"/>
    </location>
</feature>
<evidence type="ECO:0000313" key="3">
    <source>
        <dbReference type="Proteomes" id="UP001165342"/>
    </source>
</evidence>
<protein>
    <recommendedName>
        <fullName evidence="4">ECF transporter S component</fullName>
    </recommendedName>
</protein>
<reference evidence="2" key="1">
    <citation type="submission" date="2022-05" db="EMBL/GenBank/DDBJ databases">
        <authorList>
            <person name="Jo J.-H."/>
            <person name="Im W.-T."/>
        </authorList>
    </citation>
    <scope>NUCLEOTIDE SEQUENCE</scope>
    <source>
        <strain evidence="2">SE220</strain>
    </source>
</reference>
<dbReference type="Proteomes" id="UP001165342">
    <property type="component" value="Unassembled WGS sequence"/>
</dbReference>
<dbReference type="RefSeq" id="WP_249831979.1">
    <property type="nucleotide sequence ID" value="NZ_JAMGBE010000003.1"/>
</dbReference>
<evidence type="ECO:0000256" key="1">
    <source>
        <dbReference type="SAM" id="Phobius"/>
    </source>
</evidence>